<evidence type="ECO:0000313" key="1">
    <source>
        <dbReference type="EMBL" id="RAW16121.1"/>
    </source>
</evidence>
<dbReference type="InterPro" id="IPR036638">
    <property type="entry name" value="HLH_DNA-bd_sf"/>
</dbReference>
<dbReference type="Proteomes" id="UP000250642">
    <property type="component" value="Unassembled WGS sequence"/>
</dbReference>
<evidence type="ECO:0000313" key="2">
    <source>
        <dbReference type="Proteomes" id="UP000250642"/>
    </source>
</evidence>
<dbReference type="SUPFAM" id="SSF140500">
    <property type="entry name" value="BAS1536-like"/>
    <property type="match status" value="1"/>
</dbReference>
<organism evidence="1 2">
    <name type="scientific">Paenibacillus taichungensis</name>
    <dbReference type="NCBI Taxonomy" id="484184"/>
    <lineage>
        <taxon>Bacteria</taxon>
        <taxon>Bacillati</taxon>
        <taxon>Bacillota</taxon>
        <taxon>Bacilli</taxon>
        <taxon>Bacillales</taxon>
        <taxon>Paenibacillaceae</taxon>
        <taxon>Paenibacillus</taxon>
    </lineage>
</organism>
<dbReference type="RefSeq" id="WP_113053217.1">
    <property type="nucleotide sequence ID" value="NZ_QEVW01000006.1"/>
</dbReference>
<accession>A0A329QVG3</accession>
<dbReference type="InterPro" id="IPR018540">
    <property type="entry name" value="Spo0E-like"/>
</dbReference>
<comment type="caution">
    <text evidence="1">The sequence shown here is derived from an EMBL/GenBank/DDBJ whole genome shotgun (WGS) entry which is preliminary data.</text>
</comment>
<dbReference type="Gene3D" id="4.10.280.10">
    <property type="entry name" value="Helix-loop-helix DNA-binding domain"/>
    <property type="match status" value="1"/>
</dbReference>
<dbReference type="InterPro" id="IPR037208">
    <property type="entry name" value="Spo0E-like_sf"/>
</dbReference>
<sequence length="56" mass="6568">MDCLELMSQIEEARQQLHRLQSEYGSLLHPEVIQQSLVLDGLINQYNRAKMKKLIN</sequence>
<dbReference type="AlphaFoldDB" id="A0A329QVG3"/>
<proteinExistence type="predicted"/>
<dbReference type="EMBL" id="QEVW01000006">
    <property type="protein sequence ID" value="RAW16121.1"/>
    <property type="molecule type" value="Genomic_DNA"/>
</dbReference>
<name>A0A329QVG3_9BACL</name>
<dbReference type="GO" id="GO:0046983">
    <property type="term" value="F:protein dimerization activity"/>
    <property type="evidence" value="ECO:0007669"/>
    <property type="project" value="InterPro"/>
</dbReference>
<reference evidence="1 2" key="1">
    <citation type="submission" date="2018-04" db="EMBL/GenBank/DDBJ databases">
        <title>Paenibacillus taichungensis Genome sequencing and assembly.</title>
        <authorList>
            <person name="Xu J."/>
            <person name="Rensing C."/>
            <person name="Mazhar H.S."/>
        </authorList>
    </citation>
    <scope>NUCLEOTIDE SEQUENCE [LARGE SCALE GENOMIC DNA]</scope>
    <source>
        <strain evidence="1 2">NC1</strain>
    </source>
</reference>
<dbReference type="GO" id="GO:0043937">
    <property type="term" value="P:regulation of sporulation"/>
    <property type="evidence" value="ECO:0007669"/>
    <property type="project" value="InterPro"/>
</dbReference>
<gene>
    <name evidence="1" type="ORF">DC345_11625</name>
</gene>
<protein>
    <submittedName>
        <fullName evidence="1">Aspartyl-phosphate phosphatase Spo0E family protein</fullName>
    </submittedName>
</protein>
<dbReference type="Pfam" id="PF09388">
    <property type="entry name" value="SpoOE-like"/>
    <property type="match status" value="1"/>
</dbReference>